<proteinExistence type="predicted"/>
<accession>A0A0V1LSQ2</accession>
<dbReference type="Proteomes" id="UP000054721">
    <property type="component" value="Unassembled WGS sequence"/>
</dbReference>
<protein>
    <submittedName>
        <fullName evidence="1">Uncharacterized protein</fullName>
    </submittedName>
</protein>
<evidence type="ECO:0000313" key="2">
    <source>
        <dbReference type="Proteomes" id="UP000054721"/>
    </source>
</evidence>
<dbReference type="EMBL" id="JYDW01000009">
    <property type="protein sequence ID" value="KRZ62428.1"/>
    <property type="molecule type" value="Genomic_DNA"/>
</dbReference>
<gene>
    <name evidence="1" type="ORF">T02_612</name>
</gene>
<organism evidence="1 2">
    <name type="scientific">Trichinella nativa</name>
    <dbReference type="NCBI Taxonomy" id="6335"/>
    <lineage>
        <taxon>Eukaryota</taxon>
        <taxon>Metazoa</taxon>
        <taxon>Ecdysozoa</taxon>
        <taxon>Nematoda</taxon>
        <taxon>Enoplea</taxon>
        <taxon>Dorylaimia</taxon>
        <taxon>Trichinellida</taxon>
        <taxon>Trichinellidae</taxon>
        <taxon>Trichinella</taxon>
    </lineage>
</organism>
<comment type="caution">
    <text evidence="1">The sequence shown here is derived from an EMBL/GenBank/DDBJ whole genome shotgun (WGS) entry which is preliminary data.</text>
</comment>
<sequence length="93" mass="10527">MNTDNNKPYIFKRTVCTGKLAMKNFIQQTPDSILGRSRRKRKQTQFAHSLKSIRYIAISPFDQTNIGCTSGLDSWMGLSYSYITNASIIKSAT</sequence>
<dbReference type="AlphaFoldDB" id="A0A0V1LSQ2"/>
<reference evidence="1 2" key="1">
    <citation type="submission" date="2015-05" db="EMBL/GenBank/DDBJ databases">
        <title>Evolution of Trichinella species and genotypes.</title>
        <authorList>
            <person name="Korhonen P.K."/>
            <person name="Edoardo P."/>
            <person name="Giuseppe L.R."/>
            <person name="Gasser R.B."/>
        </authorList>
    </citation>
    <scope>NUCLEOTIDE SEQUENCE [LARGE SCALE GENOMIC DNA]</scope>
    <source>
        <strain evidence="1">ISS10</strain>
    </source>
</reference>
<name>A0A0V1LSQ2_9BILA</name>
<keyword evidence="2" id="KW-1185">Reference proteome</keyword>
<evidence type="ECO:0000313" key="1">
    <source>
        <dbReference type="EMBL" id="KRZ62428.1"/>
    </source>
</evidence>